<evidence type="ECO:0008006" key="4">
    <source>
        <dbReference type="Google" id="ProtNLM"/>
    </source>
</evidence>
<dbReference type="Proteomes" id="UP001501920">
    <property type="component" value="Chromosome 3"/>
</dbReference>
<feature type="region of interest" description="Disordered" evidence="1">
    <location>
        <begin position="224"/>
        <end position="249"/>
    </location>
</feature>
<reference evidence="2" key="2">
    <citation type="submission" date="2025-08" db="UniProtKB">
        <authorList>
            <consortium name="Ensembl"/>
        </authorList>
    </citation>
    <scope>IDENTIFICATION</scope>
</reference>
<dbReference type="InterPro" id="IPR039212">
    <property type="entry name" value="RBFA_mitochondrial"/>
</dbReference>
<dbReference type="OrthoDB" id="418445at2759"/>
<accession>A0A3B4EMD0</accession>
<feature type="compositionally biased region" description="Basic and acidic residues" evidence="1">
    <location>
        <begin position="336"/>
        <end position="352"/>
    </location>
</feature>
<dbReference type="PANTHER" id="PTHR14725">
    <property type="entry name" value="RIBOSOME-BINDING FACTOR A, MITOCHONDRIAL-RELATED"/>
    <property type="match status" value="1"/>
</dbReference>
<evidence type="ECO:0000256" key="1">
    <source>
        <dbReference type="SAM" id="MobiDB-lite"/>
    </source>
</evidence>
<dbReference type="Pfam" id="PF02033">
    <property type="entry name" value="RBFA"/>
    <property type="match status" value="1"/>
</dbReference>
<evidence type="ECO:0000313" key="3">
    <source>
        <dbReference type="Proteomes" id="UP001501920"/>
    </source>
</evidence>
<dbReference type="InterPro" id="IPR000238">
    <property type="entry name" value="RbfA"/>
</dbReference>
<dbReference type="GeneID" id="108438263"/>
<feature type="compositionally biased region" description="Polar residues" evidence="1">
    <location>
        <begin position="286"/>
        <end position="296"/>
    </location>
</feature>
<dbReference type="Ensembl" id="ENSPNAT00000030720.2">
    <property type="protein sequence ID" value="ENSPNAP00000036331.1"/>
    <property type="gene ID" value="ENSPNAG00000027051.2"/>
</dbReference>
<dbReference type="Gene3D" id="3.30.300.20">
    <property type="match status" value="1"/>
</dbReference>
<feature type="region of interest" description="Disordered" evidence="1">
    <location>
        <begin position="277"/>
        <end position="296"/>
    </location>
</feature>
<dbReference type="InterPro" id="IPR015946">
    <property type="entry name" value="KH_dom-like_a/b"/>
</dbReference>
<dbReference type="GO" id="GO:0006364">
    <property type="term" value="P:rRNA processing"/>
    <property type="evidence" value="ECO:0007669"/>
    <property type="project" value="InterPro"/>
</dbReference>
<dbReference type="GeneTree" id="ENSGT00390000011362"/>
<evidence type="ECO:0000313" key="2">
    <source>
        <dbReference type="Ensembl" id="ENSPNAP00000036331.1"/>
    </source>
</evidence>
<protein>
    <recommendedName>
        <fullName evidence="4">Ribosome binding factor A</fullName>
    </recommendedName>
</protein>
<sequence>MLALNSNWIRKCSFRRHVSGIVAMLCEAKLDTPHQHQNLRKSTERPVGLLSAAANFHTSALQRRNLLTKMLFRKKKKRWYETPPLRQPLPTAQSGFLTPVKKKNQEDSQRVRTLNIIVYKAVLDLLASHEVNAEIPSYSVEITKVSFTADFSSCRIYWKTSWSADGDNQIQHALDRSAPRIRYLLMSLQILSNVPPLVFVRDKKYAALQEVENLLEIADYGPSEDSGNLSLGGKDSDVNEDQPFKSRLHSVEPLDKKRPLWFGIDHDALHKQIEDYKQRSRDTHPESASSAGLTQEQLDMLVQIRKQKLMEKQKRKSKRLTDDDITPKAFLLARQLQKEEQEDERSSEHALEDSQVSELRTEYKKKN</sequence>
<reference evidence="2 3" key="1">
    <citation type="submission" date="2020-10" db="EMBL/GenBank/DDBJ databases">
        <title>Pygocentrus nattereri (red-bellied piranha) genome, fPygNat1, primary haplotype.</title>
        <authorList>
            <person name="Myers G."/>
            <person name="Meyer A."/>
            <person name="Karagic N."/>
            <person name="Pippel M."/>
            <person name="Winkler S."/>
            <person name="Tracey A."/>
            <person name="Wood J."/>
            <person name="Formenti G."/>
            <person name="Howe K."/>
            <person name="Fedrigo O."/>
            <person name="Jarvis E.D."/>
        </authorList>
    </citation>
    <scope>NUCLEOTIDE SEQUENCE [LARGE SCALE GENOMIC DNA]</scope>
</reference>
<dbReference type="AlphaFoldDB" id="A0A3B4EMD0"/>
<dbReference type="SUPFAM" id="SSF89919">
    <property type="entry name" value="Ribosome-binding factor A, RbfA"/>
    <property type="match status" value="1"/>
</dbReference>
<organism evidence="2 3">
    <name type="scientific">Pygocentrus nattereri</name>
    <name type="common">Red-bellied piranha</name>
    <dbReference type="NCBI Taxonomy" id="42514"/>
    <lineage>
        <taxon>Eukaryota</taxon>
        <taxon>Metazoa</taxon>
        <taxon>Chordata</taxon>
        <taxon>Craniata</taxon>
        <taxon>Vertebrata</taxon>
        <taxon>Euteleostomi</taxon>
        <taxon>Actinopterygii</taxon>
        <taxon>Neopterygii</taxon>
        <taxon>Teleostei</taxon>
        <taxon>Ostariophysi</taxon>
        <taxon>Characiformes</taxon>
        <taxon>Characoidei</taxon>
        <taxon>Pygocentrus</taxon>
    </lineage>
</organism>
<feature type="region of interest" description="Disordered" evidence="1">
    <location>
        <begin position="333"/>
        <end position="367"/>
    </location>
</feature>
<proteinExistence type="predicted"/>
<dbReference type="PANTHER" id="PTHR14725:SF0">
    <property type="entry name" value="RIBOSOME-BINDING FACTOR A, MITOCHONDRIAL-RELATED"/>
    <property type="match status" value="1"/>
</dbReference>
<dbReference type="CTD" id="79863"/>
<dbReference type="OMA" id="HCSRRLC"/>
<dbReference type="RefSeq" id="XP_017571476.1">
    <property type="nucleotide sequence ID" value="XM_017715987.1"/>
</dbReference>
<name>A0A3B4EMD0_PYGNA</name>
<keyword evidence="3" id="KW-1185">Reference proteome</keyword>
<reference evidence="2" key="3">
    <citation type="submission" date="2025-09" db="UniProtKB">
        <authorList>
            <consortium name="Ensembl"/>
        </authorList>
    </citation>
    <scope>IDENTIFICATION</scope>
</reference>
<dbReference type="STRING" id="42514.ENSPNAP00000036331"/>
<gene>
    <name evidence="2" type="primary">RBFA</name>
</gene>
<dbReference type="InterPro" id="IPR023799">
    <property type="entry name" value="RbfA_dom_sf"/>
</dbReference>